<comment type="caution">
    <text evidence="4">The sequence shown here is derived from an EMBL/GenBank/DDBJ whole genome shotgun (WGS) entry which is preliminary data.</text>
</comment>
<accession>A0AAW8R052</accession>
<keyword evidence="1 2" id="KW-0645">Protease</keyword>
<name>A0AAW8R052_9ALTE</name>
<gene>
    <name evidence="4" type="ORF">RM544_04420</name>
</gene>
<comment type="similarity">
    <text evidence="2">Belongs to the peptidase S16 family.</text>
</comment>
<dbReference type="Gene3D" id="3.40.50.300">
    <property type="entry name" value="P-loop containing nucleotide triphosphate hydrolases"/>
    <property type="match status" value="2"/>
</dbReference>
<dbReference type="Pfam" id="PF13654">
    <property type="entry name" value="AAA_32"/>
    <property type="match status" value="1"/>
</dbReference>
<dbReference type="InterPro" id="IPR014721">
    <property type="entry name" value="Ribsml_uS5_D2-typ_fold_subgr"/>
</dbReference>
<keyword evidence="5" id="KW-1185">Reference proteome</keyword>
<feature type="domain" description="Lon proteolytic" evidence="3">
    <location>
        <begin position="572"/>
        <end position="767"/>
    </location>
</feature>
<evidence type="ECO:0000313" key="5">
    <source>
        <dbReference type="Proteomes" id="UP001249020"/>
    </source>
</evidence>
<dbReference type="PANTHER" id="PTHR10046">
    <property type="entry name" value="ATP DEPENDENT LON PROTEASE FAMILY MEMBER"/>
    <property type="match status" value="1"/>
</dbReference>
<dbReference type="GO" id="GO:0030163">
    <property type="term" value="P:protein catabolic process"/>
    <property type="evidence" value="ECO:0007669"/>
    <property type="project" value="InterPro"/>
</dbReference>
<dbReference type="Pfam" id="PF20436">
    <property type="entry name" value="LonB_AAA-LID"/>
    <property type="match status" value="1"/>
</dbReference>
<dbReference type="InterPro" id="IPR046843">
    <property type="entry name" value="LonB_AAA-LID"/>
</dbReference>
<dbReference type="EC" id="3.4.21.53" evidence="2"/>
<dbReference type="Pfam" id="PF20437">
    <property type="entry name" value="LonC_helical"/>
    <property type="match status" value="1"/>
</dbReference>
<reference evidence="4 5" key="1">
    <citation type="submission" date="2023-09" db="EMBL/GenBank/DDBJ databases">
        <authorList>
            <person name="Rey-Velasco X."/>
        </authorList>
    </citation>
    <scope>NUCLEOTIDE SEQUENCE [LARGE SCALE GENOMIC DNA]</scope>
    <source>
        <strain evidence="4 5">W409</strain>
    </source>
</reference>
<protein>
    <recommendedName>
        <fullName evidence="2">endopeptidase La</fullName>
        <ecNumber evidence="2">3.4.21.53</ecNumber>
    </recommendedName>
</protein>
<dbReference type="InterPro" id="IPR027065">
    <property type="entry name" value="Lon_Prtase"/>
</dbReference>
<dbReference type="GO" id="GO:0006508">
    <property type="term" value="P:proteolysis"/>
    <property type="evidence" value="ECO:0007669"/>
    <property type="project" value="UniProtKB-KW"/>
</dbReference>
<organism evidence="4 5">
    <name type="scientific">Brumicola blandensis</name>
    <dbReference type="NCBI Taxonomy" id="3075611"/>
    <lineage>
        <taxon>Bacteria</taxon>
        <taxon>Pseudomonadati</taxon>
        <taxon>Pseudomonadota</taxon>
        <taxon>Gammaproteobacteria</taxon>
        <taxon>Alteromonadales</taxon>
        <taxon>Alteromonadaceae</taxon>
        <taxon>Brumicola</taxon>
    </lineage>
</organism>
<dbReference type="PRINTS" id="PR00830">
    <property type="entry name" value="ENDOLAPTASE"/>
</dbReference>
<dbReference type="Pfam" id="PF05362">
    <property type="entry name" value="Lon_C"/>
    <property type="match status" value="1"/>
</dbReference>
<dbReference type="InterPro" id="IPR041699">
    <property type="entry name" value="AAA_32"/>
</dbReference>
<dbReference type="EMBL" id="JAVRIE010000001">
    <property type="protein sequence ID" value="MDT0581774.1"/>
    <property type="molecule type" value="Genomic_DNA"/>
</dbReference>
<sequence length="804" mass="88995">MPLPISTLAKMRQQLSISASELNSALSTEELDIAMQSPEADSALIGQNRAKEALSFGLGVNSTGYNLYVMGEQATGRYTLVHSFISQQAQHQETPNDWCYLNNFEDERQPIALQLPTNQSKGFVKDIESLLDELLDTFPAVFENPSYQRKKAAITRATELRYDKAIDAVEKIALNKGVALLEEGGSISFSPIIDGKPMSDTDFAQRGDEERQTYYDLIDELEDCLSEALIEVPLWQRQGAEQLRKLKQETAEQGIRPLLKELEHKHSGDIAILKHLRQLKPHLIDTVTELLAPVSKEEKQEDFDKRAILVDTYVPNVLVRHSLDAGAPIVYEANPSHQNLFGKIEYTSVQGSVYTNYRMITPGALHKANGGYLLLDADKLLEQPYVWESLKLALKFSQLKMELPQQDVGMVNSITQTPQVIPLHVKVVLLGSRELYYALQDYDDEFKELFRVLVDFDHEIPLNQQNLNDFVARTKAHTRKLGLESVSASAINRLVEYSLRLAEHQTKLSARFADVIELINEANYFCTQAGEQVLDAIHIESALAAKKNRTGRVSESLLEDIKEGHVLIATEGEAVGKVNGLTVLEVGDTAFGTPARITATVYAGSNGVVDIEREVELGQSIHSKGVMLLTGYLGHKYAQFFPLTLSANIALEQSYGYIDGDSASLGELVALISALTEVPVQQGIAVTGSINQYGEVQAVGGVNEKVEGYFSLCLQRGLNGKQGVIIPKSNSLNLMLDNEIIQAVEQGLFHIYAASTVDETLSILMDREAGELNTKSRYPKKSIHYLAVNRLYNIANIVNGGGDE</sequence>
<feature type="active site" evidence="2">
    <location>
        <position position="662"/>
    </location>
</feature>
<comment type="catalytic activity">
    <reaction evidence="2">
        <text>Hydrolysis of proteins in presence of ATP.</text>
        <dbReference type="EC" id="3.4.21.53"/>
    </reaction>
</comment>
<dbReference type="GO" id="GO:0004176">
    <property type="term" value="F:ATP-dependent peptidase activity"/>
    <property type="evidence" value="ECO:0007669"/>
    <property type="project" value="UniProtKB-UniRule"/>
</dbReference>
<dbReference type="InterPro" id="IPR008269">
    <property type="entry name" value="Lon_proteolytic"/>
</dbReference>
<evidence type="ECO:0000256" key="1">
    <source>
        <dbReference type="ARBA" id="ARBA00022670"/>
    </source>
</evidence>
<dbReference type="InterPro" id="IPR046844">
    <property type="entry name" value="Lon-like_helical"/>
</dbReference>
<evidence type="ECO:0000259" key="3">
    <source>
        <dbReference type="PROSITE" id="PS51786"/>
    </source>
</evidence>
<dbReference type="InterPro" id="IPR027417">
    <property type="entry name" value="P-loop_NTPase"/>
</dbReference>
<proteinExistence type="inferred from homology"/>
<feature type="active site" evidence="2">
    <location>
        <position position="705"/>
    </location>
</feature>
<dbReference type="Gene3D" id="1.10.8.60">
    <property type="match status" value="1"/>
</dbReference>
<dbReference type="Proteomes" id="UP001249020">
    <property type="component" value="Unassembled WGS sequence"/>
</dbReference>
<dbReference type="AlphaFoldDB" id="A0AAW8R052"/>
<dbReference type="InterPro" id="IPR020568">
    <property type="entry name" value="Ribosomal_Su5_D2-typ_SF"/>
</dbReference>
<dbReference type="PROSITE" id="PS51786">
    <property type="entry name" value="LON_PROTEOLYTIC"/>
    <property type="match status" value="1"/>
</dbReference>
<keyword evidence="2" id="KW-0720">Serine protease</keyword>
<evidence type="ECO:0000256" key="2">
    <source>
        <dbReference type="PROSITE-ProRule" id="PRU01122"/>
    </source>
</evidence>
<evidence type="ECO:0000313" key="4">
    <source>
        <dbReference type="EMBL" id="MDT0581774.1"/>
    </source>
</evidence>
<dbReference type="GO" id="GO:0004252">
    <property type="term" value="F:serine-type endopeptidase activity"/>
    <property type="evidence" value="ECO:0007669"/>
    <property type="project" value="UniProtKB-UniRule"/>
</dbReference>
<dbReference type="Gene3D" id="3.30.230.10">
    <property type="match status" value="1"/>
</dbReference>
<keyword evidence="2" id="KW-0378">Hydrolase</keyword>
<dbReference type="SUPFAM" id="SSF54211">
    <property type="entry name" value="Ribosomal protein S5 domain 2-like"/>
    <property type="match status" value="1"/>
</dbReference>
<dbReference type="GO" id="GO:0005524">
    <property type="term" value="F:ATP binding"/>
    <property type="evidence" value="ECO:0007669"/>
    <property type="project" value="InterPro"/>
</dbReference>